<comment type="catalytic activity">
    <reaction evidence="1">
        <text>Hydrolysis of terminal non-reducing N-acetyl-D-hexosamine residues in N-acetyl-beta-D-hexosaminides.</text>
        <dbReference type="EC" id="3.2.1.52"/>
    </reaction>
</comment>
<evidence type="ECO:0000256" key="7">
    <source>
        <dbReference type="ARBA" id="ARBA00033000"/>
    </source>
</evidence>
<dbReference type="PANTHER" id="PTHR22600">
    <property type="entry name" value="BETA-HEXOSAMINIDASE"/>
    <property type="match status" value="1"/>
</dbReference>
<dbReference type="CDD" id="cd06563">
    <property type="entry name" value="GH20_chitobiase-like"/>
    <property type="match status" value="1"/>
</dbReference>
<dbReference type="RefSeq" id="WP_117396287.1">
    <property type="nucleotide sequence ID" value="NZ_CP021330.1"/>
</dbReference>
<evidence type="ECO:0000256" key="1">
    <source>
        <dbReference type="ARBA" id="ARBA00001231"/>
    </source>
</evidence>
<comment type="similarity">
    <text evidence="2">Belongs to the glycosyl hydrolase 20 family.</text>
</comment>
<dbReference type="STRING" id="1122213.GCA_000423365_00491"/>
<protein>
    <recommendedName>
        <fullName evidence="3">beta-N-acetylhexosaminidase</fullName>
        <ecNumber evidence="3">3.2.1.52</ecNumber>
    </recommendedName>
    <alternativeName>
        <fullName evidence="6">Beta-N-acetylhexosaminidase</fullName>
    </alternativeName>
    <alternativeName>
        <fullName evidence="7">N-acetyl-beta-glucosaminidase</fullName>
    </alternativeName>
</protein>
<dbReference type="InterPro" id="IPR025705">
    <property type="entry name" value="Beta_hexosaminidase_sua/sub"/>
</dbReference>
<evidence type="ECO:0000256" key="6">
    <source>
        <dbReference type="ARBA" id="ARBA00030512"/>
    </source>
</evidence>
<dbReference type="SUPFAM" id="SSF55545">
    <property type="entry name" value="beta-N-acetylhexosaminidase-like domain"/>
    <property type="match status" value="1"/>
</dbReference>
<evidence type="ECO:0000259" key="10">
    <source>
        <dbReference type="Pfam" id="PF02838"/>
    </source>
</evidence>
<gene>
    <name evidence="11" type="ORF">MXMO3_02857</name>
</gene>
<evidence type="ECO:0000256" key="4">
    <source>
        <dbReference type="ARBA" id="ARBA00022801"/>
    </source>
</evidence>
<dbReference type="InterPro" id="IPR015882">
    <property type="entry name" value="HEX_bac_N"/>
</dbReference>
<sequence>MSTPKFRLEATWVDHGEEPAKMKLALTNLSGADLKNFRLSYTGLMRAKADVETQNATFVKRFANFHQFDPLDNVVVADGETWEFSITNLTGNAQHRMDGPKSGYVTLEDGTHVDVDTGDLQIEGRPSEFAGNLIPEGKLTDPISVVPWPNHVAVSDFDVPPVVLCAADGTSAEEKRAINAVAALAKRLKYELPDRLRLTDVPGGRKLTLVHNAVLASEAYELSFAKAEVVLTYGDKAGLNYGLITLSHMMDGAKAEPTKFKFPTSGEIKDAPRYEWRGSHLDVSRQFYPTDAVERFIDILAWNKLNKFHWHLSDDEGWRVEIKGYPNLTKDGAVMGEGHEMPAQLGAGHKSTGGFYTQEEIKELIIHGQALNVEIMPELDIPGHCNAVLAAYPELRDPDEPEDNYRSIQGYPNNAINPGIPATYKFIETVMEEISDLFPSKYIHVGGDEVDEESWLQSPAAQKVMNEERLNGTLQLQAHFLGKVQKTIRKKGKIVGGWDEVSHGGGIDKEGGTLLFAWQKPEVGLELAEQGYDVVMTPGQAYYLDMAQSPVWQEAGAFWAGYASPEKTYTYEAAGEFPDHLKGRLKGVQACIWSEHLITRQVFNHQVFPRLNAIAEAGWTEKENKDWPRFAAQCRLLPRL</sequence>
<dbReference type="InterPro" id="IPR029018">
    <property type="entry name" value="Hex-like_dom2"/>
</dbReference>
<dbReference type="EMBL" id="CP021330">
    <property type="protein sequence ID" value="AVX05367.1"/>
    <property type="molecule type" value="Genomic_DNA"/>
</dbReference>
<feature type="active site" description="Proton donor" evidence="8">
    <location>
        <position position="449"/>
    </location>
</feature>
<evidence type="ECO:0000256" key="2">
    <source>
        <dbReference type="ARBA" id="ARBA00006285"/>
    </source>
</evidence>
<keyword evidence="4" id="KW-0378">Hydrolase</keyword>
<evidence type="ECO:0000313" key="12">
    <source>
        <dbReference type="Proteomes" id="UP000258927"/>
    </source>
</evidence>
<dbReference type="Pfam" id="PF02838">
    <property type="entry name" value="Glyco_hydro_20b"/>
    <property type="match status" value="1"/>
</dbReference>
<dbReference type="Gene3D" id="3.20.20.80">
    <property type="entry name" value="Glycosidases"/>
    <property type="match status" value="1"/>
</dbReference>
<dbReference type="PANTHER" id="PTHR22600:SF57">
    <property type="entry name" value="BETA-N-ACETYLHEXOSAMINIDASE"/>
    <property type="match status" value="1"/>
</dbReference>
<evidence type="ECO:0000313" key="11">
    <source>
        <dbReference type="EMBL" id="AVX05367.1"/>
    </source>
</evidence>
<dbReference type="GO" id="GO:0030203">
    <property type="term" value="P:glycosaminoglycan metabolic process"/>
    <property type="evidence" value="ECO:0007669"/>
    <property type="project" value="TreeGrafter"/>
</dbReference>
<dbReference type="Pfam" id="PF00728">
    <property type="entry name" value="Glyco_hydro_20"/>
    <property type="match status" value="1"/>
</dbReference>
<dbReference type="Gene3D" id="3.30.379.10">
    <property type="entry name" value="Chitobiase/beta-hexosaminidase domain 2-like"/>
    <property type="match status" value="1"/>
</dbReference>
<evidence type="ECO:0000259" key="9">
    <source>
        <dbReference type="Pfam" id="PF00728"/>
    </source>
</evidence>
<feature type="domain" description="Beta-hexosaminidase bacterial type N-terminal" evidence="10">
    <location>
        <begin position="144"/>
        <end position="271"/>
    </location>
</feature>
<dbReference type="SUPFAM" id="SSF51445">
    <property type="entry name" value="(Trans)glycosidases"/>
    <property type="match status" value="1"/>
</dbReference>
<feature type="domain" description="Glycoside hydrolase family 20 catalytic" evidence="9">
    <location>
        <begin position="274"/>
        <end position="621"/>
    </location>
</feature>
<proteinExistence type="inferred from homology"/>
<organism evidence="11 12">
    <name type="scientific">Maritalea myrionectae</name>
    <dbReference type="NCBI Taxonomy" id="454601"/>
    <lineage>
        <taxon>Bacteria</taxon>
        <taxon>Pseudomonadati</taxon>
        <taxon>Pseudomonadota</taxon>
        <taxon>Alphaproteobacteria</taxon>
        <taxon>Hyphomicrobiales</taxon>
        <taxon>Devosiaceae</taxon>
        <taxon>Maritalea</taxon>
    </lineage>
</organism>
<dbReference type="PRINTS" id="PR00738">
    <property type="entry name" value="GLHYDRLASE20"/>
</dbReference>
<reference evidence="11 12" key="1">
    <citation type="submission" date="2017-05" db="EMBL/GenBank/DDBJ databases">
        <title>Genome Analysis of Maritalea myrionectae HL2708#5.</title>
        <authorList>
            <consortium name="Cotde Inc.-PKNU"/>
            <person name="Jang D."/>
            <person name="Oh H.-M."/>
        </authorList>
    </citation>
    <scope>NUCLEOTIDE SEQUENCE [LARGE SCALE GENOMIC DNA]</scope>
    <source>
        <strain evidence="11 12">HL2708#5</strain>
    </source>
</reference>
<evidence type="ECO:0000256" key="5">
    <source>
        <dbReference type="ARBA" id="ARBA00023295"/>
    </source>
</evidence>
<keyword evidence="5" id="KW-0326">Glycosidase</keyword>
<dbReference type="InterPro" id="IPR015883">
    <property type="entry name" value="Glyco_hydro_20_cat"/>
</dbReference>
<dbReference type="EC" id="3.2.1.52" evidence="3"/>
<keyword evidence="12" id="KW-1185">Reference proteome</keyword>
<evidence type="ECO:0000256" key="3">
    <source>
        <dbReference type="ARBA" id="ARBA00012663"/>
    </source>
</evidence>
<name>A0A2R4MH31_9HYPH</name>
<accession>A0A2R4MH31</accession>
<dbReference type="AlphaFoldDB" id="A0A2R4MH31"/>
<dbReference type="Proteomes" id="UP000258927">
    <property type="component" value="Chromosome"/>
</dbReference>
<dbReference type="InterPro" id="IPR017853">
    <property type="entry name" value="GH"/>
</dbReference>
<evidence type="ECO:0000256" key="8">
    <source>
        <dbReference type="PIRSR" id="PIRSR625705-1"/>
    </source>
</evidence>
<dbReference type="GO" id="GO:0005975">
    <property type="term" value="P:carbohydrate metabolic process"/>
    <property type="evidence" value="ECO:0007669"/>
    <property type="project" value="InterPro"/>
</dbReference>
<dbReference type="GO" id="GO:0004563">
    <property type="term" value="F:beta-N-acetylhexosaminidase activity"/>
    <property type="evidence" value="ECO:0007669"/>
    <property type="project" value="UniProtKB-EC"/>
</dbReference>
<dbReference type="GO" id="GO:0016020">
    <property type="term" value="C:membrane"/>
    <property type="evidence" value="ECO:0007669"/>
    <property type="project" value="TreeGrafter"/>
</dbReference>
<dbReference type="KEGG" id="mmyr:MXMO3_02857"/>